<dbReference type="Proteomes" id="UP000232688">
    <property type="component" value="Unassembled WGS sequence"/>
</dbReference>
<reference evidence="2 3" key="1">
    <citation type="submission" date="2017-10" db="EMBL/GenBank/DDBJ databases">
        <title>Extensive intraspecific genome diversity in a model arbuscular mycorrhizal fungus.</title>
        <authorList>
            <person name="Chen E.C.H."/>
            <person name="Morin E."/>
            <person name="Baudet D."/>
            <person name="Noel J."/>
            <person name="Ndikumana S."/>
            <person name="Charron P."/>
            <person name="St-Onge C."/>
            <person name="Giorgi J."/>
            <person name="Grigoriev I.V."/>
            <person name="Roux C."/>
            <person name="Martin F.M."/>
            <person name="Corradi N."/>
        </authorList>
    </citation>
    <scope>NUCLEOTIDE SEQUENCE [LARGE SCALE GENOMIC DNA]</scope>
    <source>
        <strain evidence="2 3">A1</strain>
    </source>
</reference>
<protein>
    <submittedName>
        <fullName evidence="2">Uncharacterized protein</fullName>
    </submittedName>
</protein>
<dbReference type="AlphaFoldDB" id="A0A2N0RFN7"/>
<name>A0A2N0RFN7_9GLOM</name>
<evidence type="ECO:0000313" key="2">
    <source>
        <dbReference type="EMBL" id="PKC62127.1"/>
    </source>
</evidence>
<accession>A0A2N0RFN7</accession>
<feature type="compositionally biased region" description="Acidic residues" evidence="1">
    <location>
        <begin position="52"/>
        <end position="64"/>
    </location>
</feature>
<feature type="compositionally biased region" description="Basic and acidic residues" evidence="1">
    <location>
        <begin position="81"/>
        <end position="103"/>
    </location>
</feature>
<organism evidence="2 3">
    <name type="scientific">Rhizophagus irregularis</name>
    <dbReference type="NCBI Taxonomy" id="588596"/>
    <lineage>
        <taxon>Eukaryota</taxon>
        <taxon>Fungi</taxon>
        <taxon>Fungi incertae sedis</taxon>
        <taxon>Mucoromycota</taxon>
        <taxon>Glomeromycotina</taxon>
        <taxon>Glomeromycetes</taxon>
        <taxon>Glomerales</taxon>
        <taxon>Glomeraceae</taxon>
        <taxon>Rhizophagus</taxon>
    </lineage>
</organism>
<sequence>MSKLRADITYSHRLHNNSLLITKPTIDDITNIDQDPDNLDNSADNLVPTEENNSEESDDEANESDEPKNEFSEYLQGWVEILEKEKKAESNGDSNKDNDSIDR</sequence>
<feature type="region of interest" description="Disordered" evidence="1">
    <location>
        <begin position="24"/>
        <end position="103"/>
    </location>
</feature>
<dbReference type="VEuPathDB" id="FungiDB:RhiirA1_465581"/>
<gene>
    <name evidence="2" type="ORF">RhiirA1_465581</name>
</gene>
<reference evidence="2 3" key="2">
    <citation type="submission" date="2017-10" db="EMBL/GenBank/DDBJ databases">
        <title>Genome analyses suggest a sexual origin of heterokaryosis in a supposedly ancient asexual fungus.</title>
        <authorList>
            <person name="Corradi N."/>
            <person name="Sedzielewska K."/>
            <person name="Noel J."/>
            <person name="Charron P."/>
            <person name="Farinelli L."/>
            <person name="Marton T."/>
            <person name="Kruger M."/>
            <person name="Pelin A."/>
            <person name="Brachmann A."/>
            <person name="Corradi N."/>
        </authorList>
    </citation>
    <scope>NUCLEOTIDE SEQUENCE [LARGE SCALE GENOMIC DNA]</scope>
    <source>
        <strain evidence="2 3">A1</strain>
    </source>
</reference>
<evidence type="ECO:0000256" key="1">
    <source>
        <dbReference type="SAM" id="MobiDB-lite"/>
    </source>
</evidence>
<evidence type="ECO:0000313" key="3">
    <source>
        <dbReference type="Proteomes" id="UP000232688"/>
    </source>
</evidence>
<proteinExistence type="predicted"/>
<comment type="caution">
    <text evidence="2">The sequence shown here is derived from an EMBL/GenBank/DDBJ whole genome shotgun (WGS) entry which is preliminary data.</text>
</comment>
<dbReference type="EMBL" id="LLXH01000897">
    <property type="protein sequence ID" value="PKC62127.1"/>
    <property type="molecule type" value="Genomic_DNA"/>
</dbReference>